<comment type="caution">
    <text evidence="2">The sequence shown here is derived from an EMBL/GenBank/DDBJ whole genome shotgun (WGS) entry which is preliminary data.</text>
</comment>
<dbReference type="AlphaFoldDB" id="A0A2P6NVA6"/>
<dbReference type="PANTHER" id="PTHR43157">
    <property type="entry name" value="PHOSPHATIDYLINOSITOL-GLYCAN BIOSYNTHESIS CLASS F PROTEIN-RELATED"/>
    <property type="match status" value="1"/>
</dbReference>
<dbReference type="Gene3D" id="3.40.50.720">
    <property type="entry name" value="NAD(P)-binding Rossmann-like Domain"/>
    <property type="match status" value="1"/>
</dbReference>
<dbReference type="PANTHER" id="PTHR43157:SF31">
    <property type="entry name" value="PHOSPHATIDYLINOSITOL-GLYCAN BIOSYNTHESIS CLASS F PROTEIN"/>
    <property type="match status" value="1"/>
</dbReference>
<dbReference type="SUPFAM" id="SSF51735">
    <property type="entry name" value="NAD(P)-binding Rossmann-fold domains"/>
    <property type="match status" value="1"/>
</dbReference>
<dbReference type="InParanoid" id="A0A2P6NVA6"/>
<dbReference type="STRING" id="1890364.A0A2P6NVA6"/>
<proteinExistence type="predicted"/>
<evidence type="ECO:0000313" key="3">
    <source>
        <dbReference type="Proteomes" id="UP000241769"/>
    </source>
</evidence>
<dbReference type="InterPro" id="IPR002347">
    <property type="entry name" value="SDR_fam"/>
</dbReference>
<dbReference type="OrthoDB" id="191139at2759"/>
<dbReference type="Pfam" id="PF00106">
    <property type="entry name" value="adh_short"/>
    <property type="match status" value="1"/>
</dbReference>
<organism evidence="2 3">
    <name type="scientific">Planoprotostelium fungivorum</name>
    <dbReference type="NCBI Taxonomy" id="1890364"/>
    <lineage>
        <taxon>Eukaryota</taxon>
        <taxon>Amoebozoa</taxon>
        <taxon>Evosea</taxon>
        <taxon>Variosea</taxon>
        <taxon>Cavosteliida</taxon>
        <taxon>Cavosteliaceae</taxon>
        <taxon>Planoprotostelium</taxon>
    </lineage>
</organism>
<evidence type="ECO:0000256" key="1">
    <source>
        <dbReference type="ARBA" id="ARBA00023002"/>
    </source>
</evidence>
<evidence type="ECO:0000313" key="2">
    <source>
        <dbReference type="EMBL" id="PRP87902.1"/>
    </source>
</evidence>
<protein>
    <submittedName>
        <fullName evidence="2">Uncharacterized protein</fullName>
    </submittedName>
</protein>
<accession>A0A2P6NVA6</accession>
<dbReference type="InterPro" id="IPR036291">
    <property type="entry name" value="NAD(P)-bd_dom_sf"/>
</dbReference>
<dbReference type="Proteomes" id="UP000241769">
    <property type="component" value="Unassembled WGS sequence"/>
</dbReference>
<dbReference type="GO" id="GO:0016491">
    <property type="term" value="F:oxidoreductase activity"/>
    <property type="evidence" value="ECO:0007669"/>
    <property type="project" value="UniProtKB-KW"/>
</dbReference>
<keyword evidence="1" id="KW-0560">Oxidoreductase</keyword>
<keyword evidence="3" id="KW-1185">Reference proteome</keyword>
<name>A0A2P6NVA6_9EUKA</name>
<reference evidence="2 3" key="1">
    <citation type="journal article" date="2018" name="Genome Biol. Evol.">
        <title>Multiple Roots of Fruiting Body Formation in Amoebozoa.</title>
        <authorList>
            <person name="Hillmann F."/>
            <person name="Forbes G."/>
            <person name="Novohradska S."/>
            <person name="Ferling I."/>
            <person name="Riege K."/>
            <person name="Groth M."/>
            <person name="Westermann M."/>
            <person name="Marz M."/>
            <person name="Spaller T."/>
            <person name="Winckler T."/>
            <person name="Schaap P."/>
            <person name="Glockner G."/>
        </authorList>
    </citation>
    <scope>NUCLEOTIDE SEQUENCE [LARGE SCALE GENOMIC DNA]</scope>
    <source>
        <strain evidence="2 3">Jena</strain>
    </source>
</reference>
<dbReference type="EMBL" id="MDYQ01000016">
    <property type="protein sequence ID" value="PRP87902.1"/>
    <property type="molecule type" value="Genomic_DNA"/>
</dbReference>
<dbReference type="PRINTS" id="PR00081">
    <property type="entry name" value="GDHRDH"/>
</dbReference>
<sequence length="391" mass="44261">MGLLENVCYFFLFFYEILTEIYHKNIIARKIDQSGKVFVITGGNTGLGKETARQIGLMNPKKIYITSRNEERGRKAIKELQESTGLSCFECIPLDLESFTSVDKAATLLKEKEKTIDVLILNAGVGNYKPGSKTVDGYDSILSPNLKAASKKGEPARVVVLSSLAHFMATEHSLTKMESGDINTAQQYGNTKMMNILFVKYLNKRHSPDIIFNAVHPGTVDTEFLWKFPKMVQLLFRPAFQTVLRDVQHGASTTVHVATSLEAGKISGEYWSNMMVKRPHFVATEKKGLHVAHLNQLTECDARGCPLLGFLAKRPIDWNTLALRLSEFVTFMHLWLSRWQTSTGVDHQRTHLEFIFFWEGQQQQCMLEPQLSCTCQEGWPRMESCILVAKD</sequence>
<gene>
    <name evidence="2" type="ORF">PROFUN_02639</name>
</gene>